<evidence type="ECO:0000256" key="1">
    <source>
        <dbReference type="SAM" id="SignalP"/>
    </source>
</evidence>
<proteinExistence type="predicted"/>
<reference evidence="2" key="1">
    <citation type="submission" date="2021-12" db="EMBL/GenBank/DDBJ databases">
        <title>Discovery of the Pendulisporaceae a myxobacterial family with distinct sporulation behavior and unique specialized metabolism.</title>
        <authorList>
            <person name="Garcia R."/>
            <person name="Popoff A."/>
            <person name="Bader C.D."/>
            <person name="Loehr J."/>
            <person name="Walesch S."/>
            <person name="Walt C."/>
            <person name="Boldt J."/>
            <person name="Bunk B."/>
            <person name="Haeckl F.J.F.P.J."/>
            <person name="Gunesch A.P."/>
            <person name="Birkelbach J."/>
            <person name="Nuebel U."/>
            <person name="Pietschmann T."/>
            <person name="Bach T."/>
            <person name="Mueller R."/>
        </authorList>
    </citation>
    <scope>NUCLEOTIDE SEQUENCE</scope>
    <source>
        <strain evidence="2">MSr11367</strain>
    </source>
</reference>
<dbReference type="SUPFAM" id="SSF46626">
    <property type="entry name" value="Cytochrome c"/>
    <property type="match status" value="1"/>
</dbReference>
<organism evidence="2 3">
    <name type="scientific">Pendulispora rubella</name>
    <dbReference type="NCBI Taxonomy" id="2741070"/>
    <lineage>
        <taxon>Bacteria</taxon>
        <taxon>Pseudomonadati</taxon>
        <taxon>Myxococcota</taxon>
        <taxon>Myxococcia</taxon>
        <taxon>Myxococcales</taxon>
        <taxon>Sorangiineae</taxon>
        <taxon>Pendulisporaceae</taxon>
        <taxon>Pendulispora</taxon>
    </lineage>
</organism>
<feature type="signal peptide" evidence="1">
    <location>
        <begin position="1"/>
        <end position="23"/>
    </location>
</feature>
<protein>
    <submittedName>
        <fullName evidence="2">Cytochrome c</fullName>
    </submittedName>
</protein>
<dbReference type="InterPro" id="IPR036909">
    <property type="entry name" value="Cyt_c-like_dom_sf"/>
</dbReference>
<keyword evidence="1" id="KW-0732">Signal</keyword>
<name>A0ABZ2KS49_9BACT</name>
<dbReference type="PROSITE" id="PS51257">
    <property type="entry name" value="PROKAR_LIPOPROTEIN"/>
    <property type="match status" value="1"/>
</dbReference>
<dbReference type="Proteomes" id="UP001374803">
    <property type="component" value="Chromosome"/>
</dbReference>
<keyword evidence="3" id="KW-1185">Reference proteome</keyword>
<feature type="chain" id="PRO_5047117769" evidence="1">
    <location>
        <begin position="24"/>
        <end position="137"/>
    </location>
</feature>
<accession>A0ABZ2KS49</accession>
<gene>
    <name evidence="2" type="ORF">LVJ94_31945</name>
</gene>
<sequence>MAFRTIAGSLGGALLVASLVVAAACSSNDASPGGKSDAISDGALPESCKDLTAPTACPSPAPTFASVEPIFEQRCTSCHGGVAGLWPLRGYEHIVDWADTIRGEVLGCSMPPLDAGSGITKEERLAILQWIRCGTPQ</sequence>
<dbReference type="RefSeq" id="WP_394831134.1">
    <property type="nucleotide sequence ID" value="NZ_CP089929.1"/>
</dbReference>
<evidence type="ECO:0000313" key="3">
    <source>
        <dbReference type="Proteomes" id="UP001374803"/>
    </source>
</evidence>
<dbReference type="EMBL" id="CP089983">
    <property type="protein sequence ID" value="WXB01519.1"/>
    <property type="molecule type" value="Genomic_DNA"/>
</dbReference>
<evidence type="ECO:0000313" key="2">
    <source>
        <dbReference type="EMBL" id="WXB01519.1"/>
    </source>
</evidence>